<dbReference type="SUPFAM" id="SSF52047">
    <property type="entry name" value="RNI-like"/>
    <property type="match status" value="1"/>
</dbReference>
<evidence type="ECO:0000313" key="1">
    <source>
        <dbReference type="EMBL" id="OSD05598.1"/>
    </source>
</evidence>
<sequence>MIAPTSAMSFLQSVDLLQSAWSQNVHRVRREELFIADTKIAEVALQLRRRMNALLPIHSLLSEDILQIIFEYVVFSARHEPILCDVNGVRTSTGGSLRDLIAVTHVCHLWRDLAISRPAFWTHIDDRNGDSLSAVLERSGDLSLSLCCGPRGIADRMAKLLRQSERRLHRLDLYLAIHKKAVPLSLIKNYAQTLECLTVKGYAAMPSRFPNAAYPCLKALSLSPSLVLRPQALDLPQLTHLHLTGNRLNISRVQYQVPLWQLLSRTPVLEHLQLVEFDVQTVPRHSAESPIIVLPRLRSLTCLGSDLRVGLLILEVLEFPCDTIVRLADMEYPNADDAFPSSVASRSFMESFERMEFEADEEILHWHLVFEGTHSGLLLDVSHHMPDIFRNHSGPPKWFREGLLAHVALQHIRELHVSGRDPDFVVSLMHRMPQLRTLRILERAKPHEWPANHILLAALCPAIAHTDGTVLCPEMEALSIQAPSIAVLDLAPSIIAMLQARISANHPISHVAICTDFLDSSWEEEGEQDTVLGTCNSIGRLVPTLEVVEDGRLCEMTDPDVVQGIWKVDGAEKFWSTEFGPW</sequence>
<proteinExistence type="predicted"/>
<evidence type="ECO:0000313" key="2">
    <source>
        <dbReference type="Proteomes" id="UP000193067"/>
    </source>
</evidence>
<organism evidence="1 2">
    <name type="scientific">Trametes coccinea (strain BRFM310)</name>
    <name type="common">Pycnoporus coccineus</name>
    <dbReference type="NCBI Taxonomy" id="1353009"/>
    <lineage>
        <taxon>Eukaryota</taxon>
        <taxon>Fungi</taxon>
        <taxon>Dikarya</taxon>
        <taxon>Basidiomycota</taxon>
        <taxon>Agaricomycotina</taxon>
        <taxon>Agaricomycetes</taxon>
        <taxon>Polyporales</taxon>
        <taxon>Polyporaceae</taxon>
        <taxon>Trametes</taxon>
    </lineage>
</organism>
<accession>A0A1Y2IWW2</accession>
<name>A0A1Y2IWW2_TRAC3</name>
<dbReference type="Proteomes" id="UP000193067">
    <property type="component" value="Unassembled WGS sequence"/>
</dbReference>
<protein>
    <recommendedName>
        <fullName evidence="3">F-box domain-containing protein</fullName>
    </recommendedName>
</protein>
<dbReference type="OrthoDB" id="2754196at2759"/>
<evidence type="ECO:0008006" key="3">
    <source>
        <dbReference type="Google" id="ProtNLM"/>
    </source>
</evidence>
<keyword evidence="2" id="KW-1185">Reference proteome</keyword>
<dbReference type="AlphaFoldDB" id="A0A1Y2IWW2"/>
<reference evidence="1 2" key="1">
    <citation type="journal article" date="2015" name="Biotechnol. Biofuels">
        <title>Enhanced degradation of softwood versus hardwood by the white-rot fungus Pycnoporus coccineus.</title>
        <authorList>
            <person name="Couturier M."/>
            <person name="Navarro D."/>
            <person name="Chevret D."/>
            <person name="Henrissat B."/>
            <person name="Piumi F."/>
            <person name="Ruiz-Duenas F.J."/>
            <person name="Martinez A.T."/>
            <person name="Grigoriev I.V."/>
            <person name="Riley R."/>
            <person name="Lipzen A."/>
            <person name="Berrin J.G."/>
            <person name="Master E.R."/>
            <person name="Rosso M.N."/>
        </authorList>
    </citation>
    <scope>NUCLEOTIDE SEQUENCE [LARGE SCALE GENOMIC DNA]</scope>
    <source>
        <strain evidence="1 2">BRFM310</strain>
    </source>
</reference>
<dbReference type="Gene3D" id="3.80.10.10">
    <property type="entry name" value="Ribonuclease Inhibitor"/>
    <property type="match status" value="1"/>
</dbReference>
<dbReference type="STRING" id="1353009.A0A1Y2IWW2"/>
<gene>
    <name evidence="1" type="ORF">PYCCODRAFT_1475124</name>
</gene>
<dbReference type="EMBL" id="KZ084092">
    <property type="protein sequence ID" value="OSD05598.1"/>
    <property type="molecule type" value="Genomic_DNA"/>
</dbReference>
<dbReference type="InterPro" id="IPR032675">
    <property type="entry name" value="LRR_dom_sf"/>
</dbReference>